<gene>
    <name evidence="3" type="ORF">ENR23_02700</name>
</gene>
<protein>
    <recommendedName>
        <fullName evidence="2">DUF7379 domain-containing protein</fullName>
    </recommendedName>
</protein>
<name>A0A832HZG4_UNCEI</name>
<evidence type="ECO:0000259" key="2">
    <source>
        <dbReference type="Pfam" id="PF24096"/>
    </source>
</evidence>
<dbReference type="Gene3D" id="3.40.50.1820">
    <property type="entry name" value="alpha/beta hydrolase"/>
    <property type="match status" value="1"/>
</dbReference>
<dbReference type="EMBL" id="DSQF01000004">
    <property type="protein sequence ID" value="HGZ42329.1"/>
    <property type="molecule type" value="Genomic_DNA"/>
</dbReference>
<dbReference type="AlphaFoldDB" id="A0A832HZG4"/>
<sequence length="503" mass="53708">MAARQRTPAAATDLGDGVALTPARDAAARFVVRRSAAPRRGPARRAGRGTAAARPPALDGALRATGARIVKTIEFSAWRRAPVRRGATRRAPAPVASVEVQTGPDEAAIVLREAPDGTVTWVYPEGPRATRPRAPAAARAGRTWRFPIAPPPARSAPARAGRAPRRAAAPAMAAGFVIKVIVFKVVSWAAAELLEHLVRRHERRRMKEGLKAVGPAGFPAPGDAPLDALPDARNGRMLVFIHGTFSDSRGAFSDLDAATLTGLRARYPGGIYAFDHFSVSRSPLENAQAFYDRLLRVPGPYEVDLVCHSRGGLVARAIAEMNRQPSVAIRNVVLVGTPNAGTPLADPRRLEQCLELMTNLVGLMPRFAGLFAIEWILGAVQWVAAQGVGNLPGLVPQAPDSEFLRRLNDSATSAPNARYAAITADYEPDTGLLAKLRDHGMDALMGAPNDLVVPTASVLTVDPGADPPALVATRIFKFSGARVFHGNFFEQPETRDFLRAVLT</sequence>
<organism evidence="3">
    <name type="scientific">Eiseniibacteriota bacterium</name>
    <dbReference type="NCBI Taxonomy" id="2212470"/>
    <lineage>
        <taxon>Bacteria</taxon>
        <taxon>Candidatus Eiseniibacteriota</taxon>
    </lineage>
</organism>
<reference evidence="3" key="1">
    <citation type="journal article" date="2020" name="mSystems">
        <title>Genome- and Community-Level Interaction Insights into Carbon Utilization and Element Cycling Functions of Hydrothermarchaeota in Hydrothermal Sediment.</title>
        <authorList>
            <person name="Zhou Z."/>
            <person name="Liu Y."/>
            <person name="Xu W."/>
            <person name="Pan J."/>
            <person name="Luo Z.H."/>
            <person name="Li M."/>
        </authorList>
    </citation>
    <scope>NUCLEOTIDE SEQUENCE [LARGE SCALE GENOMIC DNA]</scope>
    <source>
        <strain evidence="3">SpSt-381</strain>
    </source>
</reference>
<evidence type="ECO:0000256" key="1">
    <source>
        <dbReference type="SAM" id="MobiDB-lite"/>
    </source>
</evidence>
<feature type="domain" description="DUF7379" evidence="2">
    <location>
        <begin position="238"/>
        <end position="408"/>
    </location>
</feature>
<dbReference type="Pfam" id="PF24096">
    <property type="entry name" value="DUF7379"/>
    <property type="match status" value="1"/>
</dbReference>
<evidence type="ECO:0000313" key="3">
    <source>
        <dbReference type="EMBL" id="HGZ42329.1"/>
    </source>
</evidence>
<comment type="caution">
    <text evidence="3">The sequence shown here is derived from an EMBL/GenBank/DDBJ whole genome shotgun (WGS) entry which is preliminary data.</text>
</comment>
<accession>A0A832HZG4</accession>
<dbReference type="InterPro" id="IPR055803">
    <property type="entry name" value="DUF7379"/>
</dbReference>
<proteinExistence type="predicted"/>
<feature type="region of interest" description="Disordered" evidence="1">
    <location>
        <begin position="35"/>
        <end position="55"/>
    </location>
</feature>
<dbReference type="InterPro" id="IPR029058">
    <property type="entry name" value="AB_hydrolase_fold"/>
</dbReference>
<dbReference type="SUPFAM" id="SSF53474">
    <property type="entry name" value="alpha/beta-Hydrolases"/>
    <property type="match status" value="1"/>
</dbReference>